<dbReference type="HOGENOM" id="CLU_1959342_0_0_1"/>
<name>M1WD49_CLAP2</name>
<organism evidence="1 2">
    <name type="scientific">Claviceps purpurea (strain 20.1)</name>
    <name type="common">Ergot fungus</name>
    <name type="synonym">Sphacelia segetum</name>
    <dbReference type="NCBI Taxonomy" id="1111077"/>
    <lineage>
        <taxon>Eukaryota</taxon>
        <taxon>Fungi</taxon>
        <taxon>Dikarya</taxon>
        <taxon>Ascomycota</taxon>
        <taxon>Pezizomycotina</taxon>
        <taxon>Sordariomycetes</taxon>
        <taxon>Hypocreomycetidae</taxon>
        <taxon>Hypocreales</taxon>
        <taxon>Clavicipitaceae</taxon>
        <taxon>Claviceps</taxon>
    </lineage>
</organism>
<gene>
    <name evidence="1" type="ORF">CPUR_08493</name>
</gene>
<protein>
    <submittedName>
        <fullName evidence="1">Uncharacterized protein</fullName>
    </submittedName>
</protein>
<proteinExistence type="predicted"/>
<dbReference type="VEuPathDB" id="FungiDB:CPUR_08493"/>
<sequence length="128" mass="14442">MLESLGHTSTGISTCYNARWQTAHTTGKADFLFHLQEIRNRTFKQRAIISAWEKSGLLPHNPLRILDRLQDALSSLTTQVKESNLPGYVEAHEDVDLSATSPFLTKDSLHADVRNEYEYINASDLKAL</sequence>
<comment type="caution">
    <text evidence="1">The sequence shown here is derived from an EMBL/GenBank/DDBJ whole genome shotgun (WGS) entry which is preliminary data.</text>
</comment>
<evidence type="ECO:0000313" key="2">
    <source>
        <dbReference type="Proteomes" id="UP000016801"/>
    </source>
</evidence>
<keyword evidence="2" id="KW-1185">Reference proteome</keyword>
<dbReference type="EMBL" id="CAGA01000095">
    <property type="protein sequence ID" value="CCE34560.1"/>
    <property type="molecule type" value="Genomic_DNA"/>
</dbReference>
<evidence type="ECO:0000313" key="1">
    <source>
        <dbReference type="EMBL" id="CCE34560.1"/>
    </source>
</evidence>
<dbReference type="Proteomes" id="UP000016801">
    <property type="component" value="Unassembled WGS sequence"/>
</dbReference>
<dbReference type="AlphaFoldDB" id="M1WD49"/>
<accession>M1WD49</accession>
<dbReference type="OrthoDB" id="4949264at2759"/>
<reference evidence="1 2" key="1">
    <citation type="journal article" date="2013" name="PLoS Genet.">
        <title>Plant-symbiotic fungi as chemical engineers: Multi-genome analysis of the Clavicipitaceae reveals dynamics of alkaloid loci.</title>
        <authorList>
            <person name="Schardl C.L."/>
            <person name="Young C.A."/>
            <person name="Hesse U."/>
            <person name="Amyotte S.G."/>
            <person name="Andreeva K."/>
            <person name="Calie P.J."/>
            <person name="Fleetwood D.J."/>
            <person name="Haws D.C."/>
            <person name="Moore N."/>
            <person name="Oeser B."/>
            <person name="Panaccione D.G."/>
            <person name="Schweri K.K."/>
            <person name="Voisey C.R."/>
            <person name="Farman M.L."/>
            <person name="Jaromczyk J.W."/>
            <person name="Roe B.A."/>
            <person name="O'Sullivan D.M."/>
            <person name="Scott B."/>
            <person name="Tudzynski P."/>
            <person name="An Z."/>
            <person name="Arnaoudova E.G."/>
            <person name="Bullock C.T."/>
            <person name="Charlton N.D."/>
            <person name="Chen L."/>
            <person name="Cox M."/>
            <person name="Dinkins R.D."/>
            <person name="Florea S."/>
            <person name="Glenn A.E."/>
            <person name="Gordon A."/>
            <person name="Gueldener U."/>
            <person name="Harris D.R."/>
            <person name="Hollin W."/>
            <person name="Jaromczyk J."/>
            <person name="Johnson R.D."/>
            <person name="Khan A.K."/>
            <person name="Leistner E."/>
            <person name="Leuchtmann A."/>
            <person name="Li C."/>
            <person name="Liu J."/>
            <person name="Liu J."/>
            <person name="Liu M."/>
            <person name="Mace W."/>
            <person name="Machado C."/>
            <person name="Nagabhyru P."/>
            <person name="Pan J."/>
            <person name="Schmid J."/>
            <person name="Sugawara K."/>
            <person name="Steiner U."/>
            <person name="Takach J.E."/>
            <person name="Tanaka E."/>
            <person name="Webb J.S."/>
            <person name="Wilson E.V."/>
            <person name="Wiseman J.L."/>
            <person name="Yoshida R."/>
            <person name="Zeng Z."/>
        </authorList>
    </citation>
    <scope>NUCLEOTIDE SEQUENCE [LARGE SCALE GENOMIC DNA]</scope>
    <source>
        <strain evidence="1 2">20.1</strain>
    </source>
</reference>